<evidence type="ECO:0000313" key="2">
    <source>
        <dbReference type="EMBL" id="VVC29417.1"/>
    </source>
</evidence>
<evidence type="ECO:0000256" key="1">
    <source>
        <dbReference type="SAM" id="MobiDB-lite"/>
    </source>
</evidence>
<protein>
    <submittedName>
        <fullName evidence="2">Uncharacterized protein</fullName>
    </submittedName>
</protein>
<name>A0A5E4MJ80_9HEMI</name>
<accession>A0A5E4MJ80</accession>
<proteinExistence type="predicted"/>
<feature type="region of interest" description="Disordered" evidence="1">
    <location>
        <begin position="1"/>
        <end position="20"/>
    </location>
</feature>
<reference evidence="2 3" key="1">
    <citation type="submission" date="2019-08" db="EMBL/GenBank/DDBJ databases">
        <authorList>
            <person name="Alioto T."/>
            <person name="Alioto T."/>
            <person name="Gomez Garrido J."/>
        </authorList>
    </citation>
    <scope>NUCLEOTIDE SEQUENCE [LARGE SCALE GENOMIC DNA]</scope>
</reference>
<dbReference type="Proteomes" id="UP000325440">
    <property type="component" value="Unassembled WGS sequence"/>
</dbReference>
<dbReference type="AlphaFoldDB" id="A0A5E4MJ80"/>
<evidence type="ECO:0000313" key="3">
    <source>
        <dbReference type="Proteomes" id="UP000325440"/>
    </source>
</evidence>
<gene>
    <name evidence="2" type="ORF">CINCED_3A006249</name>
</gene>
<keyword evidence="3" id="KW-1185">Reference proteome</keyword>
<sequence length="89" mass="10575">MAVSHRRSAALSRAKSRRQPTRKLNNIRFRYLLFAEKFRYLKNNCNFGISTKAVPVYLLKDECLISGRYVLISFRNNPSRKRFNEFSDQ</sequence>
<organism evidence="2 3">
    <name type="scientific">Cinara cedri</name>
    <dbReference type="NCBI Taxonomy" id="506608"/>
    <lineage>
        <taxon>Eukaryota</taxon>
        <taxon>Metazoa</taxon>
        <taxon>Ecdysozoa</taxon>
        <taxon>Arthropoda</taxon>
        <taxon>Hexapoda</taxon>
        <taxon>Insecta</taxon>
        <taxon>Pterygota</taxon>
        <taxon>Neoptera</taxon>
        <taxon>Paraneoptera</taxon>
        <taxon>Hemiptera</taxon>
        <taxon>Sternorrhyncha</taxon>
        <taxon>Aphidomorpha</taxon>
        <taxon>Aphidoidea</taxon>
        <taxon>Aphididae</taxon>
        <taxon>Lachninae</taxon>
        <taxon>Cinara</taxon>
    </lineage>
</organism>
<dbReference type="EMBL" id="CABPRJ010000492">
    <property type="protein sequence ID" value="VVC29417.1"/>
    <property type="molecule type" value="Genomic_DNA"/>
</dbReference>